<evidence type="ECO:0000256" key="3">
    <source>
        <dbReference type="ARBA" id="ARBA00004141"/>
    </source>
</evidence>
<evidence type="ECO:0000256" key="2">
    <source>
        <dbReference type="ARBA" id="ARBA00004050"/>
    </source>
</evidence>
<keyword evidence="8" id="KW-0479">Metal-binding</keyword>
<evidence type="ECO:0000256" key="7">
    <source>
        <dbReference type="ARBA" id="ARBA00022692"/>
    </source>
</evidence>
<feature type="transmembrane region" description="Helical" evidence="13">
    <location>
        <begin position="56"/>
        <end position="76"/>
    </location>
</feature>
<name>A0ABM9WP02_9GAMM</name>
<dbReference type="CDD" id="cd03499">
    <property type="entry name" value="SQR_TypeC_SdhC"/>
    <property type="match status" value="1"/>
</dbReference>
<dbReference type="InterPro" id="IPR018495">
    <property type="entry name" value="Succ_DH_cyt_bsu_CS"/>
</dbReference>
<evidence type="ECO:0000256" key="10">
    <source>
        <dbReference type="ARBA" id="ARBA00023004"/>
    </source>
</evidence>
<evidence type="ECO:0000256" key="13">
    <source>
        <dbReference type="SAM" id="Phobius"/>
    </source>
</evidence>
<feature type="transmembrane region" description="Helical" evidence="13">
    <location>
        <begin position="96"/>
        <end position="115"/>
    </location>
</feature>
<dbReference type="PANTHER" id="PTHR10978">
    <property type="entry name" value="SUCCINATE DEHYDROGENASE CYTOCHROME B560 SUBUNIT"/>
    <property type="match status" value="1"/>
</dbReference>
<keyword evidence="10" id="KW-0408">Iron</keyword>
<comment type="subcellular location">
    <subcellularLocation>
        <location evidence="3">Membrane</location>
        <topology evidence="3">Multi-pass membrane protein</topology>
    </subcellularLocation>
</comment>
<evidence type="ECO:0000256" key="9">
    <source>
        <dbReference type="ARBA" id="ARBA00022989"/>
    </source>
</evidence>
<dbReference type="InterPro" id="IPR014314">
    <property type="entry name" value="Succ_DH_cytb556"/>
</dbReference>
<keyword evidence="6" id="KW-0349">Heme</keyword>
<gene>
    <name evidence="14" type="ORF">OS145_01072</name>
</gene>
<dbReference type="NCBIfam" id="TIGR02970">
    <property type="entry name" value="succ_dehyd_cytB"/>
    <property type="match status" value="1"/>
</dbReference>
<evidence type="ECO:0000313" key="14">
    <source>
        <dbReference type="EMBL" id="EAQ32707.1"/>
    </source>
</evidence>
<comment type="function">
    <text evidence="2">Membrane-anchoring subunit of succinate dehydrogenase (SDH).</text>
</comment>
<evidence type="ECO:0000256" key="8">
    <source>
        <dbReference type="ARBA" id="ARBA00022723"/>
    </source>
</evidence>
<keyword evidence="15" id="KW-1185">Reference proteome</keyword>
<sequence>MVDILTYVEVALINSAPGILYISWCFIERQSIVKKERPVNLDLSTIQFPAAAKASILHRVSGVIMLVSLAFLIWAFATSLSGPEGFAQVESIMTSFIAKFIGWGILTALGFHLIIGIRHLIMDMGFWEELDSGRASATASIVISIIVSVLVGVWLW</sequence>
<reference evidence="14 15" key="1">
    <citation type="submission" date="2006-01" db="EMBL/GenBank/DDBJ databases">
        <authorList>
            <person name="Brettar I."/>
            <person name="Hofle M."/>
            <person name="Ferriera S."/>
            <person name="Johnson J."/>
            <person name="Kravitz S."/>
            <person name="Halpern A."/>
            <person name="Remington K."/>
            <person name="Beeson K."/>
            <person name="Tran B."/>
            <person name="Rogers Y.-H."/>
            <person name="Friedman R."/>
            <person name="Venter J.C."/>
        </authorList>
    </citation>
    <scope>NUCLEOTIDE SEQUENCE [LARGE SCALE GENOMIC DNA]</scope>
    <source>
        <strain evidence="14 15">OS145</strain>
    </source>
</reference>
<keyword evidence="9 13" id="KW-1133">Transmembrane helix</keyword>
<keyword evidence="7 13" id="KW-0812">Transmembrane</keyword>
<dbReference type="Gene3D" id="1.20.1300.10">
    <property type="entry name" value="Fumarate reductase/succinate dehydrogenase, transmembrane subunit"/>
    <property type="match status" value="1"/>
</dbReference>
<accession>A0ABM9WP02</accession>
<evidence type="ECO:0000256" key="4">
    <source>
        <dbReference type="ARBA" id="ARBA00007244"/>
    </source>
</evidence>
<comment type="similarity">
    <text evidence="4">Belongs to the cytochrome b560 family.</text>
</comment>
<dbReference type="InterPro" id="IPR034804">
    <property type="entry name" value="SQR/QFR_C/D"/>
</dbReference>
<proteinExistence type="inferred from homology"/>
<keyword evidence="11 13" id="KW-0472">Membrane</keyword>
<feature type="transmembrane region" description="Helical" evidence="13">
    <location>
        <begin position="6"/>
        <end position="27"/>
    </location>
</feature>
<feature type="transmembrane region" description="Helical" evidence="13">
    <location>
        <begin position="135"/>
        <end position="155"/>
    </location>
</feature>
<dbReference type="EMBL" id="AAMX01000003">
    <property type="protein sequence ID" value="EAQ32707.1"/>
    <property type="molecule type" value="Genomic_DNA"/>
</dbReference>
<evidence type="ECO:0000313" key="15">
    <source>
        <dbReference type="Proteomes" id="UP000016543"/>
    </source>
</evidence>
<protein>
    <recommendedName>
        <fullName evidence="5">Succinate dehydrogenase cytochrome b556 subunit</fullName>
    </recommendedName>
</protein>
<comment type="subunit">
    <text evidence="12">Part of an enzyme complex containing four subunits: a flavoprotein, an iron-sulfur protein, plus two membrane-anchoring proteins, SdhC and SdhD. The complex can form homotrimers.</text>
</comment>
<evidence type="ECO:0000256" key="12">
    <source>
        <dbReference type="ARBA" id="ARBA00025912"/>
    </source>
</evidence>
<evidence type="ECO:0000256" key="6">
    <source>
        <dbReference type="ARBA" id="ARBA00022617"/>
    </source>
</evidence>
<dbReference type="PROSITE" id="PS01001">
    <property type="entry name" value="SDH_CYT_2"/>
    <property type="match status" value="1"/>
</dbReference>
<evidence type="ECO:0000256" key="1">
    <source>
        <dbReference type="ARBA" id="ARBA00001971"/>
    </source>
</evidence>
<comment type="cofactor">
    <cofactor evidence="1">
        <name>heme</name>
        <dbReference type="ChEBI" id="CHEBI:30413"/>
    </cofactor>
</comment>
<dbReference type="Pfam" id="PF01127">
    <property type="entry name" value="Sdh_cyt"/>
    <property type="match status" value="1"/>
</dbReference>
<dbReference type="PANTHER" id="PTHR10978:SF5">
    <property type="entry name" value="SUCCINATE DEHYDROGENASE CYTOCHROME B560 SUBUNIT, MITOCHONDRIAL"/>
    <property type="match status" value="1"/>
</dbReference>
<dbReference type="SUPFAM" id="SSF81343">
    <property type="entry name" value="Fumarate reductase respiratory complex transmembrane subunits"/>
    <property type="match status" value="1"/>
</dbReference>
<dbReference type="Proteomes" id="UP000016543">
    <property type="component" value="Unassembled WGS sequence"/>
</dbReference>
<comment type="caution">
    <text evidence="14">The sequence shown here is derived from an EMBL/GenBank/DDBJ whole genome shotgun (WGS) entry which is preliminary data.</text>
</comment>
<evidence type="ECO:0000256" key="5">
    <source>
        <dbReference type="ARBA" id="ARBA00020076"/>
    </source>
</evidence>
<organism evidence="14 15">
    <name type="scientific">Idiomarina baltica OS145</name>
    <dbReference type="NCBI Taxonomy" id="314276"/>
    <lineage>
        <taxon>Bacteria</taxon>
        <taxon>Pseudomonadati</taxon>
        <taxon>Pseudomonadota</taxon>
        <taxon>Gammaproteobacteria</taxon>
        <taxon>Alteromonadales</taxon>
        <taxon>Idiomarinaceae</taxon>
        <taxon>Idiomarina</taxon>
    </lineage>
</organism>
<evidence type="ECO:0000256" key="11">
    <source>
        <dbReference type="ARBA" id="ARBA00023136"/>
    </source>
</evidence>
<dbReference type="InterPro" id="IPR000701">
    <property type="entry name" value="SuccDH_FuR_B_TM-su"/>
</dbReference>